<reference evidence="2" key="2">
    <citation type="journal article" date="2018" name="BMC Genomics">
        <title>Whole genome sequencing and function prediction of 133 gut anaerobes isolated from chicken caecum in pure cultures.</title>
        <authorList>
            <person name="Medvecky M."/>
            <person name="Cejkova D."/>
            <person name="Polansky O."/>
            <person name="Karasova D."/>
            <person name="Kubasova T."/>
            <person name="Cizek A."/>
            <person name="Rychlik I."/>
        </authorList>
    </citation>
    <scope>NUCLEOTIDE SEQUENCE</scope>
    <source>
        <strain evidence="2">An75</strain>
    </source>
</reference>
<accession>A0A1Y3TY24</accession>
<dbReference type="RefSeq" id="WP_087989381.1">
    <property type="nucleotide sequence ID" value="NZ_NFHM01000011.1"/>
</dbReference>
<gene>
    <name evidence="3" type="ORF">B5G26_08765</name>
    <name evidence="2" type="ORF">B5G26_11725</name>
</gene>
<feature type="region of interest" description="Disordered" evidence="1">
    <location>
        <begin position="146"/>
        <end position="170"/>
    </location>
</feature>
<dbReference type="EMBL" id="NFHM01000011">
    <property type="protein sequence ID" value="OUN42713.1"/>
    <property type="molecule type" value="Genomic_DNA"/>
</dbReference>
<evidence type="ECO:0000313" key="3">
    <source>
        <dbReference type="EMBL" id="OUN42713.1"/>
    </source>
</evidence>
<comment type="caution">
    <text evidence="2">The sequence shown here is derived from an EMBL/GenBank/DDBJ whole genome shotgun (WGS) entry which is preliminary data.</text>
</comment>
<dbReference type="EMBL" id="NFHM01000019">
    <property type="protein sequence ID" value="OUN41363.1"/>
    <property type="molecule type" value="Genomic_DNA"/>
</dbReference>
<name>A0A1Y3TY24_9FIRM</name>
<reference evidence="4" key="1">
    <citation type="submission" date="2017-04" db="EMBL/GenBank/DDBJ databases">
        <title>Function of individual gut microbiota members based on whole genome sequencing of pure cultures obtained from chicken caecum.</title>
        <authorList>
            <person name="Medvecky M."/>
            <person name="Cejkova D."/>
            <person name="Polansky O."/>
            <person name="Karasova D."/>
            <person name="Kubasova T."/>
            <person name="Cizek A."/>
            <person name="Rychlik I."/>
        </authorList>
    </citation>
    <scope>NUCLEOTIDE SEQUENCE [LARGE SCALE GENOMIC DNA]</scope>
    <source>
        <strain evidence="4">An75</strain>
    </source>
</reference>
<dbReference type="AlphaFoldDB" id="A0A1Y3TY24"/>
<organism evidence="2 4">
    <name type="scientific">Anaerotignum lactatifermentans</name>
    <dbReference type="NCBI Taxonomy" id="160404"/>
    <lineage>
        <taxon>Bacteria</taxon>
        <taxon>Bacillati</taxon>
        <taxon>Bacillota</taxon>
        <taxon>Clostridia</taxon>
        <taxon>Lachnospirales</taxon>
        <taxon>Anaerotignaceae</taxon>
        <taxon>Anaerotignum</taxon>
    </lineage>
</organism>
<dbReference type="Proteomes" id="UP000195455">
    <property type="component" value="Unassembled WGS sequence"/>
</dbReference>
<feature type="compositionally biased region" description="Basic and acidic residues" evidence="1">
    <location>
        <begin position="153"/>
        <end position="170"/>
    </location>
</feature>
<evidence type="ECO:0000256" key="1">
    <source>
        <dbReference type="SAM" id="MobiDB-lite"/>
    </source>
</evidence>
<protein>
    <submittedName>
        <fullName evidence="2">Uncharacterized protein</fullName>
    </submittedName>
</protein>
<evidence type="ECO:0000313" key="4">
    <source>
        <dbReference type="Proteomes" id="UP000195455"/>
    </source>
</evidence>
<proteinExistence type="predicted"/>
<evidence type="ECO:0000313" key="2">
    <source>
        <dbReference type="EMBL" id="OUN41363.1"/>
    </source>
</evidence>
<sequence>MCKILINEVMLGKRNVGFECYSMETGEIVGYTEKQIKAQFQAGNPVLGFMLDADGQLKVDETFCKNIMCKSGISTLTPKLETDCIVNLIFTVIGREGSQYKVISSRFWQGCMTEEKLKTLYELGAVNGIEVDSKGKITLCVEKRKQTQAVENKTSRKTDTIQSEDQRTEA</sequence>